<dbReference type="GO" id="GO:0004672">
    <property type="term" value="F:protein kinase activity"/>
    <property type="evidence" value="ECO:0007669"/>
    <property type="project" value="InterPro"/>
</dbReference>
<organism evidence="3 4">
    <name type="scientific">Haloglomus irregulare</name>
    <dbReference type="NCBI Taxonomy" id="2234134"/>
    <lineage>
        <taxon>Archaea</taxon>
        <taxon>Methanobacteriati</taxon>
        <taxon>Methanobacteriota</taxon>
        <taxon>Stenosarchaea group</taxon>
        <taxon>Halobacteria</taxon>
        <taxon>Halobacteriales</taxon>
        <taxon>Natronomonadaceae</taxon>
        <taxon>Haloglomus</taxon>
    </lineage>
</organism>
<dbReference type="GO" id="GO:0005524">
    <property type="term" value="F:ATP binding"/>
    <property type="evidence" value="ECO:0007669"/>
    <property type="project" value="InterPro"/>
</dbReference>
<dbReference type="Gene3D" id="1.10.510.10">
    <property type="entry name" value="Transferase(Phosphotransferase) domain 1"/>
    <property type="match status" value="1"/>
</dbReference>
<dbReference type="PROSITE" id="PS50011">
    <property type="entry name" value="PROTEIN_KINASE_DOM"/>
    <property type="match status" value="1"/>
</dbReference>
<comment type="caution">
    <text evidence="3">The sequence shown here is derived from an EMBL/GenBank/DDBJ whole genome shotgun (WGS) entry which is preliminary data.</text>
</comment>
<feature type="domain" description="Protein kinase" evidence="2">
    <location>
        <begin position="1"/>
        <end position="111"/>
    </location>
</feature>
<dbReference type="EMBL" id="QMDX01000029">
    <property type="protein sequence ID" value="TSD08703.1"/>
    <property type="molecule type" value="Genomic_DNA"/>
</dbReference>
<dbReference type="InterPro" id="IPR011009">
    <property type="entry name" value="Kinase-like_dom_sf"/>
</dbReference>
<dbReference type="SUPFAM" id="SSF56112">
    <property type="entry name" value="Protein kinase-like (PK-like)"/>
    <property type="match status" value="1"/>
</dbReference>
<dbReference type="InterPro" id="IPR000719">
    <property type="entry name" value="Prot_kinase_dom"/>
</dbReference>
<evidence type="ECO:0000259" key="2">
    <source>
        <dbReference type="PROSITE" id="PS50011"/>
    </source>
</evidence>
<evidence type="ECO:0000256" key="1">
    <source>
        <dbReference type="SAM" id="MobiDB-lite"/>
    </source>
</evidence>
<reference evidence="3 4" key="1">
    <citation type="submission" date="2018-06" db="EMBL/GenBank/DDBJ databases">
        <title>Natronomonas sp. F16-60 a new haloarchaeon isolated from a solar saltern of Isla Cristina, Huelva, Spain.</title>
        <authorList>
            <person name="Duran-Viseras A."/>
            <person name="Sanchez-Porro C."/>
            <person name="Ventosa A."/>
        </authorList>
    </citation>
    <scope>NUCLEOTIDE SEQUENCE [LARGE SCALE GENOMIC DNA]</scope>
    <source>
        <strain evidence="3 4">F16-60</strain>
    </source>
</reference>
<dbReference type="PANTHER" id="PTHR24347">
    <property type="entry name" value="SERINE/THREONINE-PROTEIN KINASE"/>
    <property type="match status" value="1"/>
</dbReference>
<evidence type="ECO:0000313" key="4">
    <source>
        <dbReference type="Proteomes" id="UP000319894"/>
    </source>
</evidence>
<dbReference type="OrthoDB" id="41005at2157"/>
<name>A0A554MU91_9EURY</name>
<keyword evidence="4" id="KW-1185">Reference proteome</keyword>
<protein>
    <recommendedName>
        <fullName evidence="2">Protein kinase domain-containing protein</fullName>
    </recommendedName>
</protein>
<gene>
    <name evidence="3" type="ORF">DP107_18720</name>
</gene>
<sequence length="111" mass="12629">MTAITVTRGVRHAHTHRVAHLDLNPENILLRPVENAWDVPKVANGDLSKHPPKPSKSLEGMSPHYAAPQQFNNEFEQTDNLTDVYQLSAVFYELLTDASVLRNTQRRLCER</sequence>
<dbReference type="Proteomes" id="UP000319894">
    <property type="component" value="Unassembled WGS sequence"/>
</dbReference>
<dbReference type="RefSeq" id="WP_144263621.1">
    <property type="nucleotide sequence ID" value="NZ_QMDX01000029.1"/>
</dbReference>
<dbReference type="InParanoid" id="A0A554MU91"/>
<feature type="region of interest" description="Disordered" evidence="1">
    <location>
        <begin position="42"/>
        <end position="64"/>
    </location>
</feature>
<proteinExistence type="predicted"/>
<evidence type="ECO:0000313" key="3">
    <source>
        <dbReference type="EMBL" id="TSD08703.1"/>
    </source>
</evidence>
<accession>A0A554MU91</accession>
<dbReference type="Pfam" id="PF00069">
    <property type="entry name" value="Pkinase"/>
    <property type="match status" value="1"/>
</dbReference>
<dbReference type="AlphaFoldDB" id="A0A554MU91"/>